<evidence type="ECO:0000313" key="2">
    <source>
        <dbReference type="EMBL" id="KAK3379760.1"/>
    </source>
</evidence>
<evidence type="ECO:0000313" key="3">
    <source>
        <dbReference type="Proteomes" id="UP001287356"/>
    </source>
</evidence>
<sequence length="222" mass="25017">MAIVDISQLDSVCYGIVAFKVRYLKYVTEAEFDNKTEWGRRFSGDPVIEDDRPQRAMSAAEYRAQLGTVKYERSPRDDELDMLENTTPVDGSAMEIIWPKIFRRSKSSSDDEGLGEYNSVEYVLVRCRVGVDMEQPVLLSAGDLDVCSLGGFLALRAPHVDGALVGRRVRELNERLADEAQQREDMQGTGETVTSRDRARVLEPEDAATVFEAFLREAPGWR</sequence>
<feature type="compositionally biased region" description="Basic and acidic residues" evidence="1">
    <location>
        <begin position="177"/>
        <end position="186"/>
    </location>
</feature>
<dbReference type="AlphaFoldDB" id="A0AAE0NDZ3"/>
<evidence type="ECO:0000256" key="1">
    <source>
        <dbReference type="SAM" id="MobiDB-lite"/>
    </source>
</evidence>
<accession>A0AAE0NDZ3</accession>
<name>A0AAE0NDZ3_9PEZI</name>
<keyword evidence="3" id="KW-1185">Reference proteome</keyword>
<dbReference type="EMBL" id="JAULSN010000002">
    <property type="protein sequence ID" value="KAK3379760.1"/>
    <property type="molecule type" value="Genomic_DNA"/>
</dbReference>
<proteinExistence type="predicted"/>
<reference evidence="2" key="2">
    <citation type="submission" date="2023-06" db="EMBL/GenBank/DDBJ databases">
        <authorList>
            <consortium name="Lawrence Berkeley National Laboratory"/>
            <person name="Haridas S."/>
            <person name="Hensen N."/>
            <person name="Bonometti L."/>
            <person name="Westerberg I."/>
            <person name="Brannstrom I.O."/>
            <person name="Guillou S."/>
            <person name="Cros-Aarteil S."/>
            <person name="Calhoun S."/>
            <person name="Kuo A."/>
            <person name="Mondo S."/>
            <person name="Pangilinan J."/>
            <person name="Riley R."/>
            <person name="Labutti K."/>
            <person name="Andreopoulos B."/>
            <person name="Lipzen A."/>
            <person name="Chen C."/>
            <person name="Yanf M."/>
            <person name="Daum C."/>
            <person name="Ng V."/>
            <person name="Clum A."/>
            <person name="Steindorff A."/>
            <person name="Ohm R."/>
            <person name="Martin F."/>
            <person name="Silar P."/>
            <person name="Natvig D."/>
            <person name="Lalanne C."/>
            <person name="Gautier V."/>
            <person name="Ament-Velasquez S.L."/>
            <person name="Kruys A."/>
            <person name="Hutchinson M.I."/>
            <person name="Powell A.J."/>
            <person name="Barry K."/>
            <person name="Miller A.N."/>
            <person name="Grigoriev I.V."/>
            <person name="Debuchy R."/>
            <person name="Gladieux P."/>
            <person name="Thoren M.H."/>
            <person name="Johannesson H."/>
        </authorList>
    </citation>
    <scope>NUCLEOTIDE SEQUENCE</scope>
    <source>
        <strain evidence="2">CBS 958.72</strain>
    </source>
</reference>
<reference evidence="2" key="1">
    <citation type="journal article" date="2023" name="Mol. Phylogenet. Evol.">
        <title>Genome-scale phylogeny and comparative genomics of the fungal order Sordariales.</title>
        <authorList>
            <person name="Hensen N."/>
            <person name="Bonometti L."/>
            <person name="Westerberg I."/>
            <person name="Brannstrom I.O."/>
            <person name="Guillou S."/>
            <person name="Cros-Aarteil S."/>
            <person name="Calhoun S."/>
            <person name="Haridas S."/>
            <person name="Kuo A."/>
            <person name="Mondo S."/>
            <person name="Pangilinan J."/>
            <person name="Riley R."/>
            <person name="LaButti K."/>
            <person name="Andreopoulos B."/>
            <person name="Lipzen A."/>
            <person name="Chen C."/>
            <person name="Yan M."/>
            <person name="Daum C."/>
            <person name="Ng V."/>
            <person name="Clum A."/>
            <person name="Steindorff A."/>
            <person name="Ohm R.A."/>
            <person name="Martin F."/>
            <person name="Silar P."/>
            <person name="Natvig D.O."/>
            <person name="Lalanne C."/>
            <person name="Gautier V."/>
            <person name="Ament-Velasquez S.L."/>
            <person name="Kruys A."/>
            <person name="Hutchinson M.I."/>
            <person name="Powell A.J."/>
            <person name="Barry K."/>
            <person name="Miller A.N."/>
            <person name="Grigoriev I.V."/>
            <person name="Debuchy R."/>
            <person name="Gladieux P."/>
            <person name="Hiltunen Thoren M."/>
            <person name="Johannesson H."/>
        </authorList>
    </citation>
    <scope>NUCLEOTIDE SEQUENCE</scope>
    <source>
        <strain evidence="2">CBS 958.72</strain>
    </source>
</reference>
<feature type="region of interest" description="Disordered" evidence="1">
    <location>
        <begin position="177"/>
        <end position="197"/>
    </location>
</feature>
<organism evidence="2 3">
    <name type="scientific">Lasiosphaeria ovina</name>
    <dbReference type="NCBI Taxonomy" id="92902"/>
    <lineage>
        <taxon>Eukaryota</taxon>
        <taxon>Fungi</taxon>
        <taxon>Dikarya</taxon>
        <taxon>Ascomycota</taxon>
        <taxon>Pezizomycotina</taxon>
        <taxon>Sordariomycetes</taxon>
        <taxon>Sordariomycetidae</taxon>
        <taxon>Sordariales</taxon>
        <taxon>Lasiosphaeriaceae</taxon>
        <taxon>Lasiosphaeria</taxon>
    </lineage>
</organism>
<protein>
    <submittedName>
        <fullName evidence="2">Uncharacterized protein</fullName>
    </submittedName>
</protein>
<gene>
    <name evidence="2" type="ORF">B0T24DRAFT_612918</name>
</gene>
<comment type="caution">
    <text evidence="2">The sequence shown here is derived from an EMBL/GenBank/DDBJ whole genome shotgun (WGS) entry which is preliminary data.</text>
</comment>
<dbReference type="Proteomes" id="UP001287356">
    <property type="component" value="Unassembled WGS sequence"/>
</dbReference>